<dbReference type="GO" id="GO:0005886">
    <property type="term" value="C:plasma membrane"/>
    <property type="evidence" value="ECO:0007669"/>
    <property type="project" value="TreeGrafter"/>
</dbReference>
<dbReference type="InterPro" id="IPR039391">
    <property type="entry name" value="Phytocyanin-like"/>
</dbReference>
<reference evidence="5" key="1">
    <citation type="submission" date="2018-11" db="EMBL/GenBank/DDBJ databases">
        <authorList>
            <person name="Grassa J C."/>
        </authorList>
    </citation>
    <scope>NUCLEOTIDE SEQUENCE [LARGE SCALE GENOMIC DNA]</scope>
</reference>
<proteinExistence type="predicted"/>
<feature type="chain" id="PRO_5030834127" description="Phytocyanin domain-containing protein" evidence="3">
    <location>
        <begin position="22"/>
        <end position="212"/>
    </location>
</feature>
<keyword evidence="1" id="KW-1015">Disulfide bond</keyword>
<dbReference type="PANTHER" id="PTHR33021:SF264">
    <property type="entry name" value="OS05G0570900 PROTEIN"/>
    <property type="match status" value="1"/>
</dbReference>
<dbReference type="AlphaFoldDB" id="A0A803PNU6"/>
<dbReference type="EMBL" id="UZAU01000549">
    <property type="status" value="NOT_ANNOTATED_CDS"/>
    <property type="molecule type" value="Genomic_DNA"/>
</dbReference>
<keyword evidence="2" id="KW-0325">Glycoprotein</keyword>
<evidence type="ECO:0000256" key="3">
    <source>
        <dbReference type="SAM" id="SignalP"/>
    </source>
</evidence>
<evidence type="ECO:0000259" key="4">
    <source>
        <dbReference type="PROSITE" id="PS51485"/>
    </source>
</evidence>
<dbReference type="PROSITE" id="PS51485">
    <property type="entry name" value="PHYTOCYANIN"/>
    <property type="match status" value="1"/>
</dbReference>
<evidence type="ECO:0000256" key="1">
    <source>
        <dbReference type="ARBA" id="ARBA00023157"/>
    </source>
</evidence>
<evidence type="ECO:0000313" key="5">
    <source>
        <dbReference type="EnsemblPlants" id="cds.evm.model.05.2001"/>
    </source>
</evidence>
<name>A0A803PNU6_CANSA</name>
<organism evidence="5 6">
    <name type="scientific">Cannabis sativa</name>
    <name type="common">Hemp</name>
    <name type="synonym">Marijuana</name>
    <dbReference type="NCBI Taxonomy" id="3483"/>
    <lineage>
        <taxon>Eukaryota</taxon>
        <taxon>Viridiplantae</taxon>
        <taxon>Streptophyta</taxon>
        <taxon>Embryophyta</taxon>
        <taxon>Tracheophyta</taxon>
        <taxon>Spermatophyta</taxon>
        <taxon>Magnoliopsida</taxon>
        <taxon>eudicotyledons</taxon>
        <taxon>Gunneridae</taxon>
        <taxon>Pentapetalae</taxon>
        <taxon>rosids</taxon>
        <taxon>fabids</taxon>
        <taxon>Rosales</taxon>
        <taxon>Cannabaceae</taxon>
        <taxon>Cannabis</taxon>
    </lineage>
</organism>
<dbReference type="Gramene" id="evm.model.05.2001">
    <property type="protein sequence ID" value="cds.evm.model.05.2001"/>
    <property type="gene ID" value="evm.TU.05.2001"/>
</dbReference>
<feature type="domain" description="Phytocyanin" evidence="4">
    <location>
        <begin position="22"/>
        <end position="124"/>
    </location>
</feature>
<protein>
    <recommendedName>
        <fullName evidence="4">Phytocyanin domain-containing protein</fullName>
    </recommendedName>
</protein>
<keyword evidence="6" id="KW-1185">Reference proteome</keyword>
<dbReference type="PANTHER" id="PTHR33021">
    <property type="entry name" value="BLUE COPPER PROTEIN"/>
    <property type="match status" value="1"/>
</dbReference>
<evidence type="ECO:0000256" key="2">
    <source>
        <dbReference type="ARBA" id="ARBA00023180"/>
    </source>
</evidence>
<dbReference type="Pfam" id="PF02298">
    <property type="entry name" value="Cu_bind_like"/>
    <property type="match status" value="1"/>
</dbReference>
<dbReference type="OMA" id="VMGFTHI"/>
<accession>A0A803PNU6</accession>
<dbReference type="GO" id="GO:0009055">
    <property type="term" value="F:electron transfer activity"/>
    <property type="evidence" value="ECO:0007669"/>
    <property type="project" value="InterPro"/>
</dbReference>
<dbReference type="Proteomes" id="UP000596661">
    <property type="component" value="Chromosome 5"/>
</dbReference>
<dbReference type="EnsemblPlants" id="evm.model.05.2001">
    <property type="protein sequence ID" value="cds.evm.model.05.2001"/>
    <property type="gene ID" value="evm.TU.05.2001"/>
</dbReference>
<reference evidence="5" key="2">
    <citation type="submission" date="2021-03" db="UniProtKB">
        <authorList>
            <consortium name="EnsemblPlants"/>
        </authorList>
    </citation>
    <scope>IDENTIFICATION</scope>
</reference>
<dbReference type="FunFam" id="2.60.40.420:FF:000034">
    <property type="entry name" value="Cupredoxin superfamily protein"/>
    <property type="match status" value="1"/>
</dbReference>
<dbReference type="InterPro" id="IPR003245">
    <property type="entry name" value="Phytocyanin_dom"/>
</dbReference>
<keyword evidence="3" id="KW-0732">Signal</keyword>
<evidence type="ECO:0000313" key="6">
    <source>
        <dbReference type="Proteomes" id="UP000596661"/>
    </source>
</evidence>
<sequence length="212" mass="23673">MVKMECKRLLLVLLMVDCVMGFTHIVGGRYGWRVPRNLTFFDEWAKPRTFGVGDRLVFPSRPCGNNVVWVGKDDYEHCTQNNITKAFYEGPLVLNLTQTGDYYFYSGVGKHCEAGHKLHINVGDKQGFSGDDHPFKYFDGDTLSNYTVNASSPDAASKLQHSSATAIHSVFTFSLRRGGPWAWAPTKAQLQHLHCSRSPGGRKKGVHVYGGD</sequence>
<dbReference type="Gene3D" id="2.60.40.420">
    <property type="entry name" value="Cupredoxins - blue copper proteins"/>
    <property type="match status" value="1"/>
</dbReference>
<dbReference type="InterPro" id="IPR008972">
    <property type="entry name" value="Cupredoxin"/>
</dbReference>
<dbReference type="SUPFAM" id="SSF49503">
    <property type="entry name" value="Cupredoxins"/>
    <property type="match status" value="1"/>
</dbReference>
<feature type="signal peptide" evidence="3">
    <location>
        <begin position="1"/>
        <end position="21"/>
    </location>
</feature>